<sequence length="96" mass="10388">MASDGLVWPPSQPLGRGRTASLPLLRTGSSRWPRVGYGVCREYKHATESVTESCTPAPVHHQQARTHLCGESLWAPPSPPTLWSPADTASPAPYRA</sequence>
<comment type="caution">
    <text evidence="2">The sequence shown here is derived from an EMBL/GenBank/DDBJ whole genome shotgun (WGS) entry which is preliminary data.</text>
</comment>
<dbReference type="Proteomes" id="UP000324222">
    <property type="component" value="Unassembled WGS sequence"/>
</dbReference>
<accession>A0A5B7GS13</accession>
<dbReference type="AlphaFoldDB" id="A0A5B7GS13"/>
<proteinExistence type="predicted"/>
<gene>
    <name evidence="2" type="ORF">E2C01_054433</name>
</gene>
<evidence type="ECO:0000313" key="2">
    <source>
        <dbReference type="EMBL" id="MPC60389.1"/>
    </source>
</evidence>
<protein>
    <submittedName>
        <fullName evidence="2">Uncharacterized protein</fullName>
    </submittedName>
</protein>
<evidence type="ECO:0000313" key="3">
    <source>
        <dbReference type="Proteomes" id="UP000324222"/>
    </source>
</evidence>
<feature type="region of interest" description="Disordered" evidence="1">
    <location>
        <begin position="1"/>
        <end position="21"/>
    </location>
</feature>
<evidence type="ECO:0000256" key="1">
    <source>
        <dbReference type="SAM" id="MobiDB-lite"/>
    </source>
</evidence>
<name>A0A5B7GS13_PORTR</name>
<reference evidence="2 3" key="1">
    <citation type="submission" date="2019-05" db="EMBL/GenBank/DDBJ databases">
        <title>Another draft genome of Portunus trituberculatus and its Hox gene families provides insights of decapod evolution.</title>
        <authorList>
            <person name="Jeong J.-H."/>
            <person name="Song I."/>
            <person name="Kim S."/>
            <person name="Choi T."/>
            <person name="Kim D."/>
            <person name="Ryu S."/>
            <person name="Kim W."/>
        </authorList>
    </citation>
    <scope>NUCLEOTIDE SEQUENCE [LARGE SCALE GENOMIC DNA]</scope>
    <source>
        <tissue evidence="2">Muscle</tissue>
    </source>
</reference>
<dbReference type="EMBL" id="VSRR010017468">
    <property type="protein sequence ID" value="MPC60389.1"/>
    <property type="molecule type" value="Genomic_DNA"/>
</dbReference>
<keyword evidence="3" id="KW-1185">Reference proteome</keyword>
<organism evidence="2 3">
    <name type="scientific">Portunus trituberculatus</name>
    <name type="common">Swimming crab</name>
    <name type="synonym">Neptunus trituberculatus</name>
    <dbReference type="NCBI Taxonomy" id="210409"/>
    <lineage>
        <taxon>Eukaryota</taxon>
        <taxon>Metazoa</taxon>
        <taxon>Ecdysozoa</taxon>
        <taxon>Arthropoda</taxon>
        <taxon>Crustacea</taxon>
        <taxon>Multicrustacea</taxon>
        <taxon>Malacostraca</taxon>
        <taxon>Eumalacostraca</taxon>
        <taxon>Eucarida</taxon>
        <taxon>Decapoda</taxon>
        <taxon>Pleocyemata</taxon>
        <taxon>Brachyura</taxon>
        <taxon>Eubrachyura</taxon>
        <taxon>Portunoidea</taxon>
        <taxon>Portunidae</taxon>
        <taxon>Portuninae</taxon>
        <taxon>Portunus</taxon>
    </lineage>
</organism>